<evidence type="ECO:0000256" key="3">
    <source>
        <dbReference type="ARBA" id="ARBA00023239"/>
    </source>
</evidence>
<evidence type="ECO:0000256" key="2">
    <source>
        <dbReference type="ARBA" id="ARBA00006472"/>
    </source>
</evidence>
<keyword evidence="3 4" id="KW-0456">Lyase</keyword>
<dbReference type="PANTHER" id="PTHR12599:SF0">
    <property type="entry name" value="PTERIN-4-ALPHA-CARBINOLAMINE DEHYDRATASE"/>
    <property type="match status" value="1"/>
</dbReference>
<reference evidence="5 6" key="1">
    <citation type="submission" date="2017-11" db="EMBL/GenBank/DDBJ databases">
        <title>Genome-resolved metagenomics identifies genetic mobility, metabolic interactions, and unexpected diversity in perchlorate-reducing communities.</title>
        <authorList>
            <person name="Barnum T.P."/>
            <person name="Figueroa I.A."/>
            <person name="Carlstrom C.I."/>
            <person name="Lucas L.N."/>
            <person name="Engelbrektson A.L."/>
            <person name="Coates J.D."/>
        </authorList>
    </citation>
    <scope>NUCLEOTIDE SEQUENCE [LARGE SCALE GENOMIC DNA]</scope>
    <source>
        <strain evidence="5">BM301</strain>
    </source>
</reference>
<comment type="similarity">
    <text evidence="2 4">Belongs to the pterin-4-alpha-carbinolamine dehydratase family.</text>
</comment>
<comment type="caution">
    <text evidence="5">The sequence shown here is derived from an EMBL/GenBank/DDBJ whole genome shotgun (WGS) entry which is preliminary data.</text>
</comment>
<dbReference type="Proteomes" id="UP000235015">
    <property type="component" value="Unassembled WGS sequence"/>
</dbReference>
<dbReference type="AlphaFoldDB" id="A0A2N6CYQ2"/>
<dbReference type="RefSeq" id="WP_273438411.1">
    <property type="nucleotide sequence ID" value="NZ_PKUN01000005.1"/>
</dbReference>
<proteinExistence type="inferred from homology"/>
<dbReference type="STRING" id="1111735.GCA_000428045_01096"/>
<dbReference type="PANTHER" id="PTHR12599">
    <property type="entry name" value="PTERIN-4-ALPHA-CARBINOLAMINE DEHYDRATASE"/>
    <property type="match status" value="1"/>
</dbReference>
<evidence type="ECO:0000313" key="6">
    <source>
        <dbReference type="Proteomes" id="UP000235015"/>
    </source>
</evidence>
<dbReference type="EC" id="4.2.1.96" evidence="4"/>
<evidence type="ECO:0000256" key="1">
    <source>
        <dbReference type="ARBA" id="ARBA00001554"/>
    </source>
</evidence>
<name>A0A2N6CYQ2_9GAMM</name>
<accession>A0A2N6CYQ2</accession>
<dbReference type="InterPro" id="IPR001533">
    <property type="entry name" value="Pterin_deHydtase"/>
</dbReference>
<dbReference type="NCBIfam" id="NF002019">
    <property type="entry name" value="PRK00823.1-4"/>
    <property type="match status" value="1"/>
</dbReference>
<sequence>MSHAEAKSAALQTRHCKACNPQTPPLSEAQCRALLASLSAEWQLVGATQAITREFRFRNFYQTIAFVNAVAWIANGEDHHPDLEVGYNRCKVQYSTHAIGNLSENDFICAAKIDTLFPLLDQEG</sequence>
<dbReference type="Pfam" id="PF01329">
    <property type="entry name" value="Pterin_4a"/>
    <property type="match status" value="1"/>
</dbReference>
<dbReference type="CDD" id="cd00913">
    <property type="entry name" value="PCD_DCoH_subfamily_a"/>
    <property type="match status" value="1"/>
</dbReference>
<dbReference type="GO" id="GO:0006729">
    <property type="term" value="P:tetrahydrobiopterin biosynthetic process"/>
    <property type="evidence" value="ECO:0007669"/>
    <property type="project" value="InterPro"/>
</dbReference>
<evidence type="ECO:0000256" key="4">
    <source>
        <dbReference type="HAMAP-Rule" id="MF_00434"/>
    </source>
</evidence>
<dbReference type="Gene3D" id="3.30.1360.20">
    <property type="entry name" value="Transcriptional coactivator/pterin dehydratase"/>
    <property type="match status" value="1"/>
</dbReference>
<dbReference type="SUPFAM" id="SSF55248">
    <property type="entry name" value="PCD-like"/>
    <property type="match status" value="1"/>
</dbReference>
<dbReference type="HAMAP" id="MF_00434">
    <property type="entry name" value="Pterin_4_alpha"/>
    <property type="match status" value="1"/>
</dbReference>
<dbReference type="GO" id="GO:0008124">
    <property type="term" value="F:4-alpha-hydroxytetrahydrobiopterin dehydratase activity"/>
    <property type="evidence" value="ECO:0007669"/>
    <property type="project" value="UniProtKB-UniRule"/>
</dbReference>
<comment type="catalytic activity">
    <reaction evidence="1 4">
        <text>(4aS,6R)-4a-hydroxy-L-erythro-5,6,7,8-tetrahydrobiopterin = (6R)-L-erythro-6,7-dihydrobiopterin + H2O</text>
        <dbReference type="Rhea" id="RHEA:11920"/>
        <dbReference type="ChEBI" id="CHEBI:15377"/>
        <dbReference type="ChEBI" id="CHEBI:15642"/>
        <dbReference type="ChEBI" id="CHEBI:43120"/>
        <dbReference type="EC" id="4.2.1.96"/>
    </reaction>
</comment>
<evidence type="ECO:0000313" key="5">
    <source>
        <dbReference type="EMBL" id="PLX62479.1"/>
    </source>
</evidence>
<dbReference type="InterPro" id="IPR036428">
    <property type="entry name" value="PCD_sf"/>
</dbReference>
<organism evidence="5 6">
    <name type="scientific">Sedimenticola selenatireducens</name>
    <dbReference type="NCBI Taxonomy" id="191960"/>
    <lineage>
        <taxon>Bacteria</taxon>
        <taxon>Pseudomonadati</taxon>
        <taxon>Pseudomonadota</taxon>
        <taxon>Gammaproteobacteria</taxon>
        <taxon>Chromatiales</taxon>
        <taxon>Sedimenticolaceae</taxon>
        <taxon>Sedimenticola</taxon>
    </lineage>
</organism>
<protein>
    <recommendedName>
        <fullName evidence="4">Putative pterin-4-alpha-carbinolamine dehydratase</fullName>
        <shortName evidence="4">PHS</shortName>
        <ecNumber evidence="4">4.2.1.96</ecNumber>
    </recommendedName>
    <alternativeName>
        <fullName evidence="4">4-alpha-hydroxy-tetrahydropterin dehydratase</fullName>
    </alternativeName>
    <alternativeName>
        <fullName evidence="4">Pterin carbinolamine dehydratase</fullName>
        <shortName evidence="4">PCD</shortName>
    </alternativeName>
</protein>
<dbReference type="EMBL" id="PKUN01000005">
    <property type="protein sequence ID" value="PLX62479.1"/>
    <property type="molecule type" value="Genomic_DNA"/>
</dbReference>
<gene>
    <name evidence="5" type="ORF">C0630_06530</name>
</gene>